<protein>
    <submittedName>
        <fullName evidence="2">Uncharacterized protein</fullName>
    </submittedName>
</protein>
<gene>
    <name evidence="2" type="ORF">AVDCRST_MAG19-3986</name>
</gene>
<proteinExistence type="predicted"/>
<evidence type="ECO:0000256" key="1">
    <source>
        <dbReference type="SAM" id="MobiDB-lite"/>
    </source>
</evidence>
<dbReference type="EMBL" id="CADCWL010000224">
    <property type="protein sequence ID" value="CAA9581445.1"/>
    <property type="molecule type" value="Genomic_DNA"/>
</dbReference>
<accession>A0A6J4VKK2</accession>
<organism evidence="2">
    <name type="scientific">uncultured Thermomicrobiales bacterium</name>
    <dbReference type="NCBI Taxonomy" id="1645740"/>
    <lineage>
        <taxon>Bacteria</taxon>
        <taxon>Pseudomonadati</taxon>
        <taxon>Thermomicrobiota</taxon>
        <taxon>Thermomicrobia</taxon>
        <taxon>Thermomicrobiales</taxon>
        <taxon>environmental samples</taxon>
    </lineage>
</organism>
<evidence type="ECO:0000313" key="2">
    <source>
        <dbReference type="EMBL" id="CAA9581445.1"/>
    </source>
</evidence>
<name>A0A6J4VKK2_9BACT</name>
<sequence>MPPPGAPGRETKRDRLYLPIHSRGLAGSRSCGQVTAGERQAREALRGKKAIARNTAAAGNGGTAGASADGGSVLIDDVNSGGHGGGVIGVGDVGNGGGNGNGFGFVS</sequence>
<dbReference type="AlphaFoldDB" id="A0A6J4VKK2"/>
<reference evidence="2" key="1">
    <citation type="submission" date="2020-02" db="EMBL/GenBank/DDBJ databases">
        <authorList>
            <person name="Meier V. D."/>
        </authorList>
    </citation>
    <scope>NUCLEOTIDE SEQUENCE</scope>
    <source>
        <strain evidence="2">AVDCRST_MAG19</strain>
    </source>
</reference>
<feature type="region of interest" description="Disordered" evidence="1">
    <location>
        <begin position="1"/>
        <end position="34"/>
    </location>
</feature>